<dbReference type="PANTHER" id="PTHR43409">
    <property type="entry name" value="ANAEROBIC MAGNESIUM-PROTOPORPHYRIN IX MONOMETHYL ESTER CYCLASE-RELATED"/>
    <property type="match status" value="1"/>
</dbReference>
<evidence type="ECO:0000313" key="10">
    <source>
        <dbReference type="EMBL" id="NDY41392.1"/>
    </source>
</evidence>
<dbReference type="GO" id="GO:0005829">
    <property type="term" value="C:cytosol"/>
    <property type="evidence" value="ECO:0007669"/>
    <property type="project" value="TreeGrafter"/>
</dbReference>
<dbReference type="AlphaFoldDB" id="A0A6N9TJF5"/>
<dbReference type="Pfam" id="PF02310">
    <property type="entry name" value="B12-binding"/>
    <property type="match status" value="1"/>
</dbReference>
<feature type="domain" description="B12-binding" evidence="8">
    <location>
        <begin position="8"/>
        <end position="142"/>
    </location>
</feature>
<reference evidence="10 11" key="1">
    <citation type="submission" date="2020-02" db="EMBL/GenBank/DDBJ databases">
        <title>Comparative genomics of sulfur disproportionating microorganisms.</title>
        <authorList>
            <person name="Ward L.M."/>
            <person name="Bertran E."/>
            <person name="Johnston D.T."/>
        </authorList>
    </citation>
    <scope>NUCLEOTIDE SEQUENCE [LARGE SCALE GENOMIC DNA]</scope>
    <source>
        <strain evidence="10 11">DSM 100025</strain>
    </source>
</reference>
<sequence>MKTLLLDPPHKIFGALRLWMPSPGLMALTAYLEREGEDVHLLDATTLPHPWTDLAARLRAGAYDVVGVTCQAATFHHDACAAVRLVRRVLPRAVIVGGGGHFTLNADLVLETVPELDYVVLGEGEVTFLELLRWLRGGGNGACPVAGVAYRDGGGVTRTGPRAPIADLDALPMPAYHRVDLDAPTYNLHGMGRRAVGISTSRGCGDHCAYCSESALWRATWRGRSGPLVVEEMQELHRRYGKSLFVFNENSFNQSRERNEAFLESLGRSGLKCDFWFQSRVKDILRDRDLLADYRRLGLYEVMLGIESIDPDTLRNYTKNQDAEQIREAASLLRSHGIMVMTNVMFGDVHDTEASLRAICDFVSEIGDFLVLCITTPLPGTRYHRAAMEQGRIEEHDFSRYDFMHPVMSNAAYSRDEILALQKKYLRRYYTRPVIFRKMLFSPNPFIRMAYRLIMRYAWYEARRREWVQPNYEPPPPDLLAAAP</sequence>
<dbReference type="InterPro" id="IPR006638">
    <property type="entry name" value="Elp3/MiaA/NifB-like_rSAM"/>
</dbReference>
<name>A0A6N9TJF5_DISTH</name>
<dbReference type="Proteomes" id="UP000469346">
    <property type="component" value="Unassembled WGS sequence"/>
</dbReference>
<dbReference type="SUPFAM" id="SSF52242">
    <property type="entry name" value="Cobalamin (vitamin B12)-binding domain"/>
    <property type="match status" value="1"/>
</dbReference>
<organism evidence="10 11">
    <name type="scientific">Dissulfurirhabdus thermomarina</name>
    <dbReference type="NCBI Taxonomy" id="1765737"/>
    <lineage>
        <taxon>Bacteria</taxon>
        <taxon>Deltaproteobacteria</taxon>
        <taxon>Dissulfurirhabdaceae</taxon>
        <taxon>Dissulfurirhabdus</taxon>
    </lineage>
</organism>
<dbReference type="Gene3D" id="3.80.30.20">
    <property type="entry name" value="tm_1862 like domain"/>
    <property type="match status" value="1"/>
</dbReference>
<dbReference type="PANTHER" id="PTHR43409:SF7">
    <property type="entry name" value="BLL1977 PROTEIN"/>
    <property type="match status" value="1"/>
</dbReference>
<evidence type="ECO:0000256" key="7">
    <source>
        <dbReference type="ARBA" id="ARBA00023014"/>
    </source>
</evidence>
<evidence type="ECO:0000256" key="4">
    <source>
        <dbReference type="ARBA" id="ARBA00022691"/>
    </source>
</evidence>
<dbReference type="InterPro" id="IPR007197">
    <property type="entry name" value="rSAM"/>
</dbReference>
<dbReference type="GO" id="GO:0046872">
    <property type="term" value="F:metal ion binding"/>
    <property type="evidence" value="ECO:0007669"/>
    <property type="project" value="UniProtKB-KW"/>
</dbReference>
<evidence type="ECO:0000256" key="6">
    <source>
        <dbReference type="ARBA" id="ARBA00023004"/>
    </source>
</evidence>
<keyword evidence="6" id="KW-0408">Iron</keyword>
<dbReference type="InterPro" id="IPR023404">
    <property type="entry name" value="rSAM_horseshoe"/>
</dbReference>
<evidence type="ECO:0000256" key="3">
    <source>
        <dbReference type="ARBA" id="ARBA00022679"/>
    </source>
</evidence>
<evidence type="ECO:0000313" key="11">
    <source>
        <dbReference type="Proteomes" id="UP000469346"/>
    </source>
</evidence>
<dbReference type="SUPFAM" id="SSF102114">
    <property type="entry name" value="Radical SAM enzymes"/>
    <property type="match status" value="1"/>
</dbReference>
<dbReference type="SFLD" id="SFLDG01082">
    <property type="entry name" value="B12-binding_domain_containing"/>
    <property type="match status" value="1"/>
</dbReference>
<evidence type="ECO:0000256" key="2">
    <source>
        <dbReference type="ARBA" id="ARBA00022603"/>
    </source>
</evidence>
<dbReference type="GO" id="GO:0051539">
    <property type="term" value="F:4 iron, 4 sulfur cluster binding"/>
    <property type="evidence" value="ECO:0007669"/>
    <property type="project" value="UniProtKB-KW"/>
</dbReference>
<proteinExistence type="predicted"/>
<comment type="cofactor">
    <cofactor evidence="1">
        <name>[4Fe-4S] cluster</name>
        <dbReference type="ChEBI" id="CHEBI:49883"/>
    </cofactor>
</comment>
<dbReference type="InterPro" id="IPR036724">
    <property type="entry name" value="Cobalamin-bd_sf"/>
</dbReference>
<feature type="domain" description="Radical SAM core" evidence="9">
    <location>
        <begin position="190"/>
        <end position="428"/>
    </location>
</feature>
<keyword evidence="11" id="KW-1185">Reference proteome</keyword>
<gene>
    <name evidence="10" type="ORF">G3N55_00810</name>
</gene>
<dbReference type="CDD" id="cd02068">
    <property type="entry name" value="radical_SAM_B12_BD"/>
    <property type="match status" value="1"/>
</dbReference>
<dbReference type="InterPro" id="IPR058240">
    <property type="entry name" value="rSAM_sf"/>
</dbReference>
<dbReference type="InterPro" id="IPR006158">
    <property type="entry name" value="Cobalamin-bd"/>
</dbReference>
<dbReference type="PROSITE" id="PS51918">
    <property type="entry name" value="RADICAL_SAM"/>
    <property type="match status" value="1"/>
</dbReference>
<evidence type="ECO:0000259" key="9">
    <source>
        <dbReference type="PROSITE" id="PS51918"/>
    </source>
</evidence>
<dbReference type="SMART" id="SM00729">
    <property type="entry name" value="Elp3"/>
    <property type="match status" value="1"/>
</dbReference>
<comment type="caution">
    <text evidence="10">The sequence shown here is derived from an EMBL/GenBank/DDBJ whole genome shotgun (WGS) entry which is preliminary data.</text>
</comment>
<dbReference type="SFLD" id="SFLDS00029">
    <property type="entry name" value="Radical_SAM"/>
    <property type="match status" value="1"/>
</dbReference>
<dbReference type="GO" id="GO:0031419">
    <property type="term" value="F:cobalamin binding"/>
    <property type="evidence" value="ECO:0007669"/>
    <property type="project" value="InterPro"/>
</dbReference>
<keyword evidence="7" id="KW-0411">Iron-sulfur</keyword>
<dbReference type="InterPro" id="IPR034466">
    <property type="entry name" value="Methyltransferase_Class_B"/>
</dbReference>
<protein>
    <submittedName>
        <fullName evidence="10">Radical SAM protein</fullName>
    </submittedName>
</protein>
<evidence type="ECO:0000256" key="1">
    <source>
        <dbReference type="ARBA" id="ARBA00001966"/>
    </source>
</evidence>
<dbReference type="CDD" id="cd01335">
    <property type="entry name" value="Radical_SAM"/>
    <property type="match status" value="1"/>
</dbReference>
<dbReference type="PROSITE" id="PS51332">
    <property type="entry name" value="B12_BINDING"/>
    <property type="match status" value="1"/>
</dbReference>
<evidence type="ECO:0000259" key="8">
    <source>
        <dbReference type="PROSITE" id="PS51332"/>
    </source>
</evidence>
<keyword evidence="3" id="KW-0808">Transferase</keyword>
<evidence type="ECO:0000256" key="5">
    <source>
        <dbReference type="ARBA" id="ARBA00022723"/>
    </source>
</evidence>
<dbReference type="RefSeq" id="WP_163297553.1">
    <property type="nucleotide sequence ID" value="NZ_JAAGRR010000003.1"/>
</dbReference>
<keyword evidence="2" id="KW-0489">Methyltransferase</keyword>
<accession>A0A6N9TJF5</accession>
<dbReference type="GO" id="GO:0003824">
    <property type="term" value="F:catalytic activity"/>
    <property type="evidence" value="ECO:0007669"/>
    <property type="project" value="InterPro"/>
</dbReference>
<dbReference type="Gene3D" id="3.40.50.280">
    <property type="entry name" value="Cobalamin-binding domain"/>
    <property type="match status" value="1"/>
</dbReference>
<keyword evidence="4" id="KW-0949">S-adenosyl-L-methionine</keyword>
<dbReference type="SFLD" id="SFLDG01123">
    <property type="entry name" value="methyltransferase_(Class_B)"/>
    <property type="match status" value="1"/>
</dbReference>
<keyword evidence="5" id="KW-0479">Metal-binding</keyword>
<dbReference type="InterPro" id="IPR051198">
    <property type="entry name" value="BchE-like"/>
</dbReference>
<dbReference type="Pfam" id="PF04055">
    <property type="entry name" value="Radical_SAM"/>
    <property type="match status" value="1"/>
</dbReference>
<dbReference type="EMBL" id="JAAGRR010000003">
    <property type="protein sequence ID" value="NDY41392.1"/>
    <property type="molecule type" value="Genomic_DNA"/>
</dbReference>